<evidence type="ECO:0000313" key="1">
    <source>
        <dbReference type="EMBL" id="NEG72203.1"/>
    </source>
</evidence>
<dbReference type="RefSeq" id="WP_152358594.1">
    <property type="nucleotide sequence ID" value="NZ_WBSM01000008.1"/>
</dbReference>
<reference evidence="1 2" key="1">
    <citation type="submission" date="2019-10" db="EMBL/GenBank/DDBJ databases">
        <title>Bifidobacterium from non-human primates.</title>
        <authorList>
            <person name="Modesto M."/>
        </authorList>
    </citation>
    <scope>NUCLEOTIDE SEQUENCE [LARGE SCALE GENOMIC DNA]</scope>
    <source>
        <strain evidence="1 2">TREM</strain>
    </source>
</reference>
<name>A0A7K3TET8_9BIFI</name>
<organism evidence="1 2">
    <name type="scientific">Bifidobacterium ramosum</name>
    <dbReference type="NCBI Taxonomy" id="1798158"/>
    <lineage>
        <taxon>Bacteria</taxon>
        <taxon>Bacillati</taxon>
        <taxon>Actinomycetota</taxon>
        <taxon>Actinomycetes</taxon>
        <taxon>Bifidobacteriales</taxon>
        <taxon>Bifidobacteriaceae</taxon>
        <taxon>Bifidobacterium</taxon>
    </lineage>
</organism>
<dbReference type="EMBL" id="WHZX01000006">
    <property type="protein sequence ID" value="NEG72203.1"/>
    <property type="molecule type" value="Genomic_DNA"/>
</dbReference>
<gene>
    <name evidence="1" type="ORF">GFD24_08330</name>
</gene>
<proteinExistence type="predicted"/>
<dbReference type="AlphaFoldDB" id="A0A7K3TET8"/>
<protein>
    <recommendedName>
        <fullName evidence="3">CTP synthase</fullName>
    </recommendedName>
</protein>
<evidence type="ECO:0000313" key="2">
    <source>
        <dbReference type="Proteomes" id="UP000469943"/>
    </source>
</evidence>
<accession>A0A7K3TET8</accession>
<evidence type="ECO:0008006" key="3">
    <source>
        <dbReference type="Google" id="ProtNLM"/>
    </source>
</evidence>
<dbReference type="Proteomes" id="UP000469943">
    <property type="component" value="Unassembled WGS sequence"/>
</dbReference>
<sequence length="317" mass="35696">MKEHKGVTALLRTAEQERRCALGDGGALSHALRRRVRALEVVSPYPNLFAGVEYWDSLNAEERSLHMIRALMILHPRWTFAGLSAACVYGYQHAYALHDGSVNIASAKGSNRKDARQLRRIYMHDIPRWQCRGIRVTSPARTLIDCAGMPFANALAVYDSALRSGHVTVGDVETLMVRVNCDEPAVKRLLRHADARRENGGESWVYAHIIGLGYAEPLLQVEFDNPGNPEMPYRVDFCWRLADGRIIVVEYDGMAKYADASLPGRASLQAKLDYERRRERDLKAQGVTAIVHLFFEDVKDPTRLDDKLSEAGVPRLR</sequence>
<comment type="caution">
    <text evidence="1">The sequence shown here is derived from an EMBL/GenBank/DDBJ whole genome shotgun (WGS) entry which is preliminary data.</text>
</comment>
<dbReference type="OrthoDB" id="3172126at2"/>